<dbReference type="AlphaFoldDB" id="A0A315FR71"/>
<keyword evidence="2" id="KW-1185">Reference proteome</keyword>
<protein>
    <submittedName>
        <fullName evidence="1">Uncharacterized protein</fullName>
    </submittedName>
</protein>
<dbReference type="Proteomes" id="UP000250790">
    <property type="component" value="Unassembled WGS sequence"/>
</dbReference>
<proteinExistence type="predicted"/>
<dbReference type="RefSeq" id="WP_108311797.1">
    <property type="nucleotide sequence ID" value="NZ_NESN01000001.1"/>
</dbReference>
<reference evidence="1 2" key="1">
    <citation type="submission" date="2017-04" db="EMBL/GenBank/DDBJ databases">
        <title>Unexpected and diverse lifestyles within the genus Limnohabitans.</title>
        <authorList>
            <person name="Kasalicky V."/>
            <person name="Mehrshad M."/>
            <person name="Andrei S.-A."/>
            <person name="Salcher M."/>
            <person name="Kratochvilova H."/>
            <person name="Simek K."/>
            <person name="Ghai R."/>
        </authorList>
    </citation>
    <scope>NUCLEOTIDE SEQUENCE [LARGE SCALE GENOMIC DNA]</scope>
    <source>
        <strain evidence="1 2">II-B4</strain>
    </source>
</reference>
<dbReference type="EMBL" id="NESN01000001">
    <property type="protein sequence ID" value="PUE55807.1"/>
    <property type="molecule type" value="Genomic_DNA"/>
</dbReference>
<comment type="caution">
    <text evidence="1">The sequence shown here is derived from an EMBL/GenBank/DDBJ whole genome shotgun (WGS) entry which is preliminary data.</text>
</comment>
<sequence length="119" mass="13859">MAKPSLEQIKVLLGNKKIRAIISNDTDIDQQLLQKIENLNSIDFEKIQSNAQYWVHHYGEHVATYASQYDYEINPIQITSVDSLYLVEVIDDEPEFFDSKDQAIQYADENIGRFFVDEE</sequence>
<evidence type="ECO:0000313" key="2">
    <source>
        <dbReference type="Proteomes" id="UP000250790"/>
    </source>
</evidence>
<name>A0A315FR71_9BURK</name>
<accession>A0A315FR71</accession>
<gene>
    <name evidence="1" type="ORF">B9Z37_04525</name>
</gene>
<organism evidence="1 2">
    <name type="scientific">Limnohabitans parvus II-B4</name>
    <dbReference type="NCBI Taxonomy" id="1293052"/>
    <lineage>
        <taxon>Bacteria</taxon>
        <taxon>Pseudomonadati</taxon>
        <taxon>Pseudomonadota</taxon>
        <taxon>Betaproteobacteria</taxon>
        <taxon>Burkholderiales</taxon>
        <taxon>Comamonadaceae</taxon>
        <taxon>Limnohabitans</taxon>
    </lineage>
</organism>
<evidence type="ECO:0000313" key="1">
    <source>
        <dbReference type="EMBL" id="PUE55807.1"/>
    </source>
</evidence>